<comment type="caution">
    <text evidence="2">The sequence shown here is derived from an EMBL/GenBank/DDBJ whole genome shotgun (WGS) entry which is preliminary data.</text>
</comment>
<sequence>MKIPLTVVAALAAWAVGVWPSVDAWADASILHHALAHVLFLVSGGLLGFEAARYAAHSALSRLPEEREYGTSEAEEVARS</sequence>
<proteinExistence type="predicted"/>
<feature type="transmembrane region" description="Helical" evidence="1">
    <location>
        <begin position="34"/>
        <end position="52"/>
    </location>
</feature>
<keyword evidence="1" id="KW-0812">Transmembrane</keyword>
<accession>A0ABT6Y0M3</accession>
<dbReference type="Proteomes" id="UP001529245">
    <property type="component" value="Unassembled WGS sequence"/>
</dbReference>
<name>A0ABT6Y0M3_ALISE</name>
<keyword evidence="1" id="KW-1133">Transmembrane helix</keyword>
<dbReference type="RefSeq" id="WP_283204312.1">
    <property type="nucleotide sequence ID" value="NZ_JASGCB010000025.1"/>
</dbReference>
<gene>
    <name evidence="2" type="ORF">QID03_11995</name>
</gene>
<evidence type="ECO:0000313" key="2">
    <source>
        <dbReference type="EMBL" id="MDI9260886.1"/>
    </source>
</evidence>
<organism evidence="2 3">
    <name type="scientific">Alicyclobacillus sendaiensis PA2</name>
    <dbReference type="NCBI Taxonomy" id="3029425"/>
    <lineage>
        <taxon>Bacteria</taxon>
        <taxon>Bacillati</taxon>
        <taxon>Bacillota</taxon>
        <taxon>Bacilli</taxon>
        <taxon>Bacillales</taxon>
        <taxon>Alicyclobacillaceae</taxon>
        <taxon>Alicyclobacillus</taxon>
    </lineage>
</organism>
<keyword evidence="3" id="KW-1185">Reference proteome</keyword>
<reference evidence="2 3" key="1">
    <citation type="submission" date="2023-04" db="EMBL/GenBank/DDBJ databases">
        <title>A. sendaiensis sub sp. chiapanensis a novel subspecie with specific adaptation in bacterial cell wall isolated from an active volcano.</title>
        <authorList>
            <person name="Alvarez Gutierrez P.E."/>
            <person name="Ortiz Cortes L.Y."/>
        </authorList>
    </citation>
    <scope>NUCLEOTIDE SEQUENCE [LARGE SCALE GENOMIC DNA]</scope>
    <source>
        <strain evidence="2 3">PA2</strain>
    </source>
</reference>
<dbReference type="EMBL" id="JASGCB010000025">
    <property type="protein sequence ID" value="MDI9260886.1"/>
    <property type="molecule type" value="Genomic_DNA"/>
</dbReference>
<protein>
    <submittedName>
        <fullName evidence="2">Uncharacterized protein</fullName>
    </submittedName>
</protein>
<keyword evidence="1" id="KW-0472">Membrane</keyword>
<evidence type="ECO:0000313" key="3">
    <source>
        <dbReference type="Proteomes" id="UP001529245"/>
    </source>
</evidence>
<evidence type="ECO:0000256" key="1">
    <source>
        <dbReference type="SAM" id="Phobius"/>
    </source>
</evidence>